<feature type="domain" description="7TM-DISM receptor extracellular" evidence="4">
    <location>
        <begin position="35"/>
        <end position="165"/>
    </location>
</feature>
<dbReference type="InterPro" id="IPR011623">
    <property type="entry name" value="7TMR_DISM_rcpt_extracell_dom1"/>
</dbReference>
<gene>
    <name evidence="5" type="ORF">RT717_00710</name>
</gene>
<dbReference type="EMBL" id="CP136051">
    <property type="protein sequence ID" value="WOK07140.1"/>
    <property type="molecule type" value="Genomic_DNA"/>
</dbReference>
<dbReference type="Gene3D" id="2.60.40.2380">
    <property type="match status" value="1"/>
</dbReference>
<keyword evidence="6" id="KW-1185">Reference proteome</keyword>
<keyword evidence="1" id="KW-0175">Coiled coil</keyword>
<reference evidence="5 6" key="1">
    <citation type="journal article" date="2023" name="Microbiol. Resour. Announc.">
        <title>Complete Genome Sequence of Imperialibacter roseus strain P4T.</title>
        <authorList>
            <person name="Tizabi D.R."/>
            <person name="Bachvaroff T."/>
            <person name="Hill R.T."/>
        </authorList>
    </citation>
    <scope>NUCLEOTIDE SEQUENCE [LARGE SCALE GENOMIC DNA]</scope>
    <source>
        <strain evidence="5 6">P4T</strain>
    </source>
</reference>
<evidence type="ECO:0000313" key="6">
    <source>
        <dbReference type="Proteomes" id="UP001302349"/>
    </source>
</evidence>
<keyword evidence="2" id="KW-0812">Transmembrane</keyword>
<dbReference type="Pfam" id="PF07696">
    <property type="entry name" value="7TMR-DISMED2"/>
    <property type="match status" value="1"/>
</dbReference>
<feature type="coiled-coil region" evidence="1">
    <location>
        <begin position="395"/>
        <end position="443"/>
    </location>
</feature>
<dbReference type="RefSeq" id="WP_317489827.1">
    <property type="nucleotide sequence ID" value="NZ_CP136051.1"/>
</dbReference>
<dbReference type="Pfam" id="PF07695">
    <property type="entry name" value="7TMR-DISM_7TM"/>
    <property type="match status" value="1"/>
</dbReference>
<evidence type="ECO:0000256" key="2">
    <source>
        <dbReference type="SAM" id="Phobius"/>
    </source>
</evidence>
<feature type="domain" description="7TM-DISM receptor extracellular" evidence="3">
    <location>
        <begin position="177"/>
        <end position="379"/>
    </location>
</feature>
<evidence type="ECO:0000256" key="1">
    <source>
        <dbReference type="SAM" id="Coils"/>
    </source>
</evidence>
<keyword evidence="2" id="KW-1133">Transmembrane helix</keyword>
<keyword evidence="2" id="KW-0472">Membrane</keyword>
<proteinExistence type="predicted"/>
<feature type="transmembrane region" description="Helical" evidence="2">
    <location>
        <begin position="209"/>
        <end position="231"/>
    </location>
</feature>
<evidence type="ECO:0000259" key="3">
    <source>
        <dbReference type="Pfam" id="PF07695"/>
    </source>
</evidence>
<sequence length="610" mass="72965">MVVFSFLFAFFTNWISYPPVYDISTIDGERILFIQELEYIEDSTRSLTFEEVKEQRFHTNASFQPRDYNPSSAYWVKVRLYIPKDNQEQWLIEFYDQTIDNLRAYVPTVEGDYRLLQFGDQFPFEQKTFEHKNFEVLINDRLEGVQTFYFRIESHAYVDIRIVLSTINQFVHYALNEYFLYGIFYGMILMIILYNILIYIAIREIKNLYYTFYILSVGVFAMCVDGIAYQYLWPNWPEWNQVAHGVALFSVIFWSILFSRKFLNVTARAPKLTKIIDAVLILRSLWFLFALVFDHELFQLRNIEIIPLSIIFYASIYVWARGYKPARFFVVAYGFLFLGFLVKAMVMLSVIPISIPSYYSLHVSFVVEMLFLSFALSDRVRILKSMRDRALFRIIKQHEENMSLKDKVNKELEQRIRLRTIELEDKNNLLREVNEKLTAQTKEISQINSILDLDNWKLKNNIKEILQNRLVNKNLTLEEFNGIFPDKLSCYRFLERIKWEESFKCNKCNNDKYITGKDHFSRRCSRCGYIESVTSNTIFHGIRFPIEKAFYILYVTNNQSERFTLDQLSEMLDLRRNTIWSFKKKIEELLSTVDKPEKDYLRNFFMVHSN</sequence>
<organism evidence="5 6">
    <name type="scientific">Imperialibacter roseus</name>
    <dbReference type="NCBI Taxonomy" id="1324217"/>
    <lineage>
        <taxon>Bacteria</taxon>
        <taxon>Pseudomonadati</taxon>
        <taxon>Bacteroidota</taxon>
        <taxon>Cytophagia</taxon>
        <taxon>Cytophagales</taxon>
        <taxon>Flammeovirgaceae</taxon>
        <taxon>Imperialibacter</taxon>
    </lineage>
</organism>
<feature type="transmembrane region" description="Helical" evidence="2">
    <location>
        <begin position="359"/>
        <end position="377"/>
    </location>
</feature>
<feature type="transmembrane region" description="Helical" evidence="2">
    <location>
        <begin position="275"/>
        <end position="293"/>
    </location>
</feature>
<feature type="transmembrane region" description="Helical" evidence="2">
    <location>
        <begin position="305"/>
        <end position="323"/>
    </location>
</feature>
<dbReference type="Proteomes" id="UP001302349">
    <property type="component" value="Chromosome"/>
</dbReference>
<dbReference type="InterPro" id="IPR011622">
    <property type="entry name" value="7TMR_DISM_rcpt_extracell_dom2"/>
</dbReference>
<feature type="transmembrane region" description="Helical" evidence="2">
    <location>
        <begin position="330"/>
        <end position="353"/>
    </location>
</feature>
<accession>A0ABZ0IQ69</accession>
<evidence type="ECO:0000313" key="5">
    <source>
        <dbReference type="EMBL" id="WOK07140.1"/>
    </source>
</evidence>
<evidence type="ECO:0000259" key="4">
    <source>
        <dbReference type="Pfam" id="PF07696"/>
    </source>
</evidence>
<protein>
    <submittedName>
        <fullName evidence="5">7TM diverse intracellular signaling domain-containing protein</fullName>
    </submittedName>
</protein>
<feature type="transmembrane region" description="Helical" evidence="2">
    <location>
        <begin position="243"/>
        <end position="263"/>
    </location>
</feature>
<name>A0ABZ0IQ69_9BACT</name>
<feature type="transmembrane region" description="Helical" evidence="2">
    <location>
        <begin position="178"/>
        <end position="202"/>
    </location>
</feature>